<evidence type="ECO:0000256" key="13">
    <source>
        <dbReference type="SAM" id="MobiDB-lite"/>
    </source>
</evidence>
<feature type="region of interest" description="Disordered" evidence="13">
    <location>
        <begin position="1"/>
        <end position="23"/>
    </location>
</feature>
<feature type="domain" description="C2H2-type" evidence="14">
    <location>
        <begin position="787"/>
        <end position="818"/>
    </location>
</feature>
<dbReference type="InterPro" id="IPR013087">
    <property type="entry name" value="Znf_C2H2_type"/>
</dbReference>
<feature type="compositionally biased region" description="Polar residues" evidence="13">
    <location>
        <begin position="1"/>
        <end position="11"/>
    </location>
</feature>
<dbReference type="PROSITE" id="PS50157">
    <property type="entry name" value="ZINC_FINGER_C2H2_2"/>
    <property type="match status" value="3"/>
</dbReference>
<dbReference type="PANTHER" id="PTHR19818:SF139">
    <property type="entry name" value="PAIR-RULE PROTEIN ODD-PAIRED"/>
    <property type="match status" value="1"/>
</dbReference>
<reference evidence="15" key="2">
    <citation type="journal article" date="2015" name="Data Brief">
        <title>Shoot transcriptome of the giant reed, Arundo donax.</title>
        <authorList>
            <person name="Barrero R.A."/>
            <person name="Guerrero F.D."/>
            <person name="Moolhuijzen P."/>
            <person name="Goolsby J.A."/>
            <person name="Tidwell J."/>
            <person name="Bellgard S.E."/>
            <person name="Bellgard M.I."/>
        </authorList>
    </citation>
    <scope>NUCLEOTIDE SEQUENCE</scope>
    <source>
        <tissue evidence="15">Shoot tissue taken approximately 20 cm above the soil surface</tissue>
    </source>
</reference>
<dbReference type="GO" id="GO:0008270">
    <property type="term" value="F:zinc ion binding"/>
    <property type="evidence" value="ECO:0007669"/>
    <property type="project" value="UniProtKB-KW"/>
</dbReference>
<dbReference type="AlphaFoldDB" id="A0A0A9BB41"/>
<feature type="compositionally biased region" description="Basic and acidic residues" evidence="13">
    <location>
        <begin position="607"/>
        <end position="618"/>
    </location>
</feature>
<evidence type="ECO:0000256" key="9">
    <source>
        <dbReference type="ARBA" id="ARBA00023015"/>
    </source>
</evidence>
<dbReference type="SUPFAM" id="SSF57667">
    <property type="entry name" value="beta-beta-alpha zinc fingers"/>
    <property type="match status" value="1"/>
</dbReference>
<dbReference type="SMART" id="SM00355">
    <property type="entry name" value="ZnF_C2H2"/>
    <property type="match status" value="4"/>
</dbReference>
<feature type="domain" description="C2H2-type" evidence="14">
    <location>
        <begin position="727"/>
        <end position="756"/>
    </location>
</feature>
<organism evidence="15">
    <name type="scientific">Arundo donax</name>
    <name type="common">Giant reed</name>
    <name type="synonym">Donax arundinaceus</name>
    <dbReference type="NCBI Taxonomy" id="35708"/>
    <lineage>
        <taxon>Eukaryota</taxon>
        <taxon>Viridiplantae</taxon>
        <taxon>Streptophyta</taxon>
        <taxon>Embryophyta</taxon>
        <taxon>Tracheophyta</taxon>
        <taxon>Spermatophyta</taxon>
        <taxon>Magnoliopsida</taxon>
        <taxon>Liliopsida</taxon>
        <taxon>Poales</taxon>
        <taxon>Poaceae</taxon>
        <taxon>PACMAD clade</taxon>
        <taxon>Arundinoideae</taxon>
        <taxon>Arundineae</taxon>
        <taxon>Arundo</taxon>
    </lineage>
</organism>
<dbReference type="GO" id="GO:0005634">
    <property type="term" value="C:nucleus"/>
    <property type="evidence" value="ECO:0007669"/>
    <property type="project" value="UniProtKB-ARBA"/>
</dbReference>
<dbReference type="GO" id="GO:0000978">
    <property type="term" value="F:RNA polymerase II cis-regulatory region sequence-specific DNA binding"/>
    <property type="evidence" value="ECO:0007669"/>
    <property type="project" value="TreeGrafter"/>
</dbReference>
<evidence type="ECO:0000256" key="12">
    <source>
        <dbReference type="PROSITE-ProRule" id="PRU00042"/>
    </source>
</evidence>
<protein>
    <submittedName>
        <fullName evidence="15">REF6</fullName>
    </submittedName>
</protein>
<keyword evidence="4" id="KW-0862">Zinc</keyword>
<feature type="region of interest" description="Disordered" evidence="13">
    <location>
        <begin position="562"/>
        <end position="637"/>
    </location>
</feature>
<keyword evidence="6" id="KW-0223">Dioxygenase</keyword>
<dbReference type="GO" id="GO:0000981">
    <property type="term" value="F:DNA-binding transcription factor activity, RNA polymerase II-specific"/>
    <property type="evidence" value="ECO:0007669"/>
    <property type="project" value="TreeGrafter"/>
</dbReference>
<feature type="compositionally biased region" description="Polar residues" evidence="13">
    <location>
        <begin position="72"/>
        <end position="91"/>
    </location>
</feature>
<dbReference type="GO" id="GO:0045944">
    <property type="term" value="P:positive regulation of transcription by RNA polymerase II"/>
    <property type="evidence" value="ECO:0007669"/>
    <property type="project" value="UniProtKB-ARBA"/>
</dbReference>
<dbReference type="PANTHER" id="PTHR19818">
    <property type="entry name" value="ZINC FINGER PROTEIN ZIC AND GLI"/>
    <property type="match status" value="1"/>
</dbReference>
<evidence type="ECO:0000256" key="3">
    <source>
        <dbReference type="ARBA" id="ARBA00022771"/>
    </source>
</evidence>
<keyword evidence="9" id="KW-0805">Transcription regulation</keyword>
<dbReference type="EMBL" id="GBRH01239450">
    <property type="protein sequence ID" value="JAD58445.1"/>
    <property type="molecule type" value="Transcribed_RNA"/>
</dbReference>
<evidence type="ECO:0000313" key="15">
    <source>
        <dbReference type="EMBL" id="JAD58445.1"/>
    </source>
</evidence>
<evidence type="ECO:0000256" key="10">
    <source>
        <dbReference type="ARBA" id="ARBA00023163"/>
    </source>
</evidence>
<feature type="compositionally biased region" description="Basic and acidic residues" evidence="13">
    <location>
        <begin position="668"/>
        <end position="679"/>
    </location>
</feature>
<dbReference type="InterPro" id="IPR050329">
    <property type="entry name" value="GLI_C2H2-zinc-finger"/>
</dbReference>
<keyword evidence="7" id="KW-0560">Oxidoreductase</keyword>
<evidence type="ECO:0000256" key="11">
    <source>
        <dbReference type="ARBA" id="ARBA00023242"/>
    </source>
</evidence>
<dbReference type="GO" id="GO:0032452">
    <property type="term" value="F:histone demethylase activity"/>
    <property type="evidence" value="ECO:0007669"/>
    <property type="project" value="UniProtKB-ARBA"/>
</dbReference>
<feature type="region of interest" description="Disordered" evidence="13">
    <location>
        <begin position="459"/>
        <end position="506"/>
    </location>
</feature>
<feature type="compositionally biased region" description="Basic and acidic residues" evidence="13">
    <location>
        <begin position="408"/>
        <end position="417"/>
    </location>
</feature>
<dbReference type="FunFam" id="3.30.160.60:FF:000747">
    <property type="entry name" value="Probable lysine-specific demethylase ELF6"/>
    <property type="match status" value="1"/>
</dbReference>
<reference evidence="15" key="1">
    <citation type="submission" date="2014-09" db="EMBL/GenBank/DDBJ databases">
        <authorList>
            <person name="Magalhaes I.L.F."/>
            <person name="Oliveira U."/>
            <person name="Santos F.R."/>
            <person name="Vidigal T.H.D.A."/>
            <person name="Brescovit A.D."/>
            <person name="Santos A.J."/>
        </authorList>
    </citation>
    <scope>NUCLEOTIDE SEQUENCE</scope>
    <source>
        <tissue evidence="15">Shoot tissue taken approximately 20 cm above the soil surface</tissue>
    </source>
</reference>
<feature type="region of interest" description="Disordered" evidence="13">
    <location>
        <begin position="400"/>
        <end position="429"/>
    </location>
</feature>
<feature type="compositionally biased region" description="Basic residues" evidence="13">
    <location>
        <begin position="619"/>
        <end position="633"/>
    </location>
</feature>
<keyword evidence="10" id="KW-0804">Transcription</keyword>
<feature type="compositionally biased region" description="Basic and acidic residues" evidence="13">
    <location>
        <begin position="562"/>
        <end position="596"/>
    </location>
</feature>
<feature type="region of interest" description="Disordered" evidence="13">
    <location>
        <begin position="661"/>
        <end position="696"/>
    </location>
</feature>
<keyword evidence="2" id="KW-0677">Repeat</keyword>
<dbReference type="GO" id="GO:0040029">
    <property type="term" value="P:epigenetic regulation of gene expression"/>
    <property type="evidence" value="ECO:0007669"/>
    <property type="project" value="UniProtKB-ARBA"/>
</dbReference>
<evidence type="ECO:0000256" key="2">
    <source>
        <dbReference type="ARBA" id="ARBA00022737"/>
    </source>
</evidence>
<feature type="compositionally biased region" description="Polar residues" evidence="13">
    <location>
        <begin position="466"/>
        <end position="481"/>
    </location>
</feature>
<evidence type="ECO:0000256" key="8">
    <source>
        <dbReference type="ARBA" id="ARBA00023004"/>
    </source>
</evidence>
<accession>A0A0A9BB41</accession>
<feature type="domain" description="C2H2-type" evidence="14">
    <location>
        <begin position="757"/>
        <end position="786"/>
    </location>
</feature>
<keyword evidence="8" id="KW-0408">Iron</keyword>
<evidence type="ECO:0000256" key="5">
    <source>
        <dbReference type="ARBA" id="ARBA00022853"/>
    </source>
</evidence>
<evidence type="ECO:0000259" key="14">
    <source>
        <dbReference type="PROSITE" id="PS50157"/>
    </source>
</evidence>
<dbReference type="Gene3D" id="3.30.160.60">
    <property type="entry name" value="Classic Zinc Finger"/>
    <property type="match status" value="2"/>
</dbReference>
<feature type="region of interest" description="Disordered" evidence="13">
    <location>
        <begin position="61"/>
        <end position="91"/>
    </location>
</feature>
<dbReference type="InterPro" id="IPR036236">
    <property type="entry name" value="Znf_C2H2_sf"/>
</dbReference>
<keyword evidence="3 12" id="KW-0863">Zinc-finger</keyword>
<sequence length="823" mass="92830">MKSDDTSNWTAANRDIVPPQGHASAAYDNTIHNISSPQVSDQCRQLYSGTSALGLLASAYDSSDSDEEAPDNISNDSKNNDAANGVTNIETSGTSVQLQKTNLHFYEDEYGAKTTASLMKPVENKSTSMTQASRETDISHLAGLGKPLTSYEEWSAYLDLDYDLTASGVKASSDTSLSRAKSSIGPDALTMLKYNKDSCRMHVFCLEHALETWTQLQQIGGANIMLLCHPEYPRAESAAKVIAEELGMKHAWKDIAFKEATDEDIGRIQLALQDEDVEPTSSDWAVKMGINIYYSAKQSKSPLYSKQVPYNSIIYKAFDQENPDSWTDDEGQRSGTKKKRVAGSWCGKVWMSNQVHRLLARERKEQNHDLVYNKAMFSSTSYDKMQEQTSTRSATVINQSLSKRISRRKEGDSVEKSRAKKKRCTASDEATLHRSGIGMISVVTHDQPINFDEHVKHENGDENEEALNTQQHQQHELQSVNKKSSSKKRKDDKGNNFHEIQDEKDDMEHRLDISDWDNSPRHGLDIVKVKSGVNFQGSKRKSSKCKANNDLSNVDKKLQKMDKKASAKKQKNDKTNRQFRENHNEDNNVDLLHEDSGNEATQDNWDEISKQKTNDVKVKSKGKMGNGKKKASKCHASDGLQDNKEAKFSCDIEESNRGDEATIDTWDEIPKEKTDDGKVKSKGKMPSGKEKASKRQAGDKGKKFACDIEGCDMSFSTQQDLLLHKQDICPVKGCKKKFFCHKYLLHHRKVHLDDRPLMCTWAGCEKTFKWPWARTEHMRVHTGVRPYACTEPGCTQTFRFVSDFSRHKRKTGHSCDKKRKNST</sequence>
<evidence type="ECO:0000256" key="4">
    <source>
        <dbReference type="ARBA" id="ARBA00022833"/>
    </source>
</evidence>
<evidence type="ECO:0000256" key="6">
    <source>
        <dbReference type="ARBA" id="ARBA00022964"/>
    </source>
</evidence>
<name>A0A0A9BB41_ARUDO</name>
<dbReference type="GO" id="GO:0051213">
    <property type="term" value="F:dioxygenase activity"/>
    <property type="evidence" value="ECO:0007669"/>
    <property type="project" value="UniProtKB-KW"/>
</dbReference>
<dbReference type="PROSITE" id="PS00028">
    <property type="entry name" value="ZINC_FINGER_C2H2_1"/>
    <property type="match status" value="3"/>
</dbReference>
<keyword evidence="5" id="KW-0156">Chromatin regulator</keyword>
<evidence type="ECO:0000256" key="7">
    <source>
        <dbReference type="ARBA" id="ARBA00023002"/>
    </source>
</evidence>
<proteinExistence type="predicted"/>
<keyword evidence="1" id="KW-0479">Metal-binding</keyword>
<feature type="compositionally biased region" description="Basic and acidic residues" evidence="13">
    <location>
        <begin position="489"/>
        <end position="506"/>
    </location>
</feature>
<evidence type="ECO:0000256" key="1">
    <source>
        <dbReference type="ARBA" id="ARBA00022723"/>
    </source>
</evidence>
<feature type="compositionally biased region" description="Basic and acidic residues" evidence="13">
    <location>
        <begin position="687"/>
        <end position="696"/>
    </location>
</feature>
<keyword evidence="11" id="KW-0539">Nucleus</keyword>